<evidence type="ECO:0000256" key="1">
    <source>
        <dbReference type="ARBA" id="ARBA00001678"/>
    </source>
</evidence>
<evidence type="ECO:0000256" key="7">
    <source>
        <dbReference type="ARBA" id="ARBA00023295"/>
    </source>
</evidence>
<dbReference type="InterPro" id="IPR017853">
    <property type="entry name" value="GH"/>
</dbReference>
<dbReference type="InterPro" id="IPR001547">
    <property type="entry name" value="Glyco_hydro_5"/>
</dbReference>
<feature type="domain" description="Glycoside hydrolase family 5" evidence="10">
    <location>
        <begin position="52"/>
        <end position="277"/>
    </location>
</feature>
<dbReference type="InterPro" id="IPR045053">
    <property type="entry name" value="MAN-like"/>
</dbReference>
<proteinExistence type="predicted"/>
<name>A0ABW6SH95_9NOCA</name>
<evidence type="ECO:0000256" key="6">
    <source>
        <dbReference type="ARBA" id="ARBA00022801"/>
    </source>
</evidence>
<evidence type="ECO:0000313" key="11">
    <source>
        <dbReference type="EMBL" id="MFF3575009.1"/>
    </source>
</evidence>
<dbReference type="SUPFAM" id="SSF51445">
    <property type="entry name" value="(Trans)glycosidases"/>
    <property type="match status" value="1"/>
</dbReference>
<evidence type="ECO:0000256" key="9">
    <source>
        <dbReference type="SAM" id="SignalP"/>
    </source>
</evidence>
<protein>
    <recommendedName>
        <fullName evidence="3">mannan endo-1,4-beta-mannosidase</fullName>
        <ecNumber evidence="3">3.2.1.78</ecNumber>
    </recommendedName>
</protein>
<evidence type="ECO:0000256" key="3">
    <source>
        <dbReference type="ARBA" id="ARBA00012706"/>
    </source>
</evidence>
<organism evidence="11 12">
    <name type="scientific">Nocardia jiangxiensis</name>
    <dbReference type="NCBI Taxonomy" id="282685"/>
    <lineage>
        <taxon>Bacteria</taxon>
        <taxon>Bacillati</taxon>
        <taxon>Actinomycetota</taxon>
        <taxon>Actinomycetes</taxon>
        <taxon>Mycobacteriales</taxon>
        <taxon>Nocardiaceae</taxon>
        <taxon>Nocardia</taxon>
    </lineage>
</organism>
<evidence type="ECO:0000259" key="10">
    <source>
        <dbReference type="Pfam" id="PF26410"/>
    </source>
</evidence>
<evidence type="ECO:0000256" key="4">
    <source>
        <dbReference type="ARBA" id="ARBA00022525"/>
    </source>
</evidence>
<evidence type="ECO:0000313" key="12">
    <source>
        <dbReference type="Proteomes" id="UP001601992"/>
    </source>
</evidence>
<keyword evidence="4" id="KW-0964">Secreted</keyword>
<comment type="caution">
    <text evidence="11">The sequence shown here is derived from an EMBL/GenBank/DDBJ whole genome shotgun (WGS) entry which is preliminary data.</text>
</comment>
<dbReference type="EMBL" id="JBIAQY010000035">
    <property type="protein sequence ID" value="MFF3575009.1"/>
    <property type="molecule type" value="Genomic_DNA"/>
</dbReference>
<evidence type="ECO:0000256" key="8">
    <source>
        <dbReference type="SAM" id="MobiDB-lite"/>
    </source>
</evidence>
<dbReference type="EC" id="3.2.1.78" evidence="3"/>
<keyword evidence="7" id="KW-0326">Glycosidase</keyword>
<dbReference type="Gene3D" id="3.20.20.80">
    <property type="entry name" value="Glycosidases"/>
    <property type="match status" value="1"/>
</dbReference>
<dbReference type="Pfam" id="PF26410">
    <property type="entry name" value="GH5_mannosidase"/>
    <property type="match status" value="1"/>
</dbReference>
<evidence type="ECO:0000256" key="5">
    <source>
        <dbReference type="ARBA" id="ARBA00022729"/>
    </source>
</evidence>
<keyword evidence="6" id="KW-0378">Hydrolase</keyword>
<comment type="subcellular location">
    <subcellularLocation>
        <location evidence="2">Secreted</location>
    </subcellularLocation>
</comment>
<comment type="catalytic activity">
    <reaction evidence="1">
        <text>Random hydrolysis of (1-&gt;4)-beta-D-mannosidic linkages in mannans, galactomannans and glucomannans.</text>
        <dbReference type="EC" id="3.2.1.78"/>
    </reaction>
</comment>
<dbReference type="PANTHER" id="PTHR31451:SF39">
    <property type="entry name" value="MANNAN ENDO-1,4-BETA-MANNOSIDASE 1"/>
    <property type="match status" value="1"/>
</dbReference>
<feature type="chain" id="PRO_5046952644" description="mannan endo-1,4-beta-mannosidase" evidence="9">
    <location>
        <begin position="28"/>
        <end position="549"/>
    </location>
</feature>
<sequence>MRRRRMLIAAVATLGAIVSSGFTTAHADPMRTANSQVTPVAGVPLDQFRNAFVQRDRSALTVAGHPFRFSGANVEWLGLENYGPDPAPATPLGSERYPSDYEIDDVFTTAREMGATVLRAQTLGDTIGCPSCLEPALGQFNPAAFAHMDKVVAAARAHGIKLIGEFSGDANGAPAPNQNSPSADSHDWYCTWRHRPDCGQAFFTDPAIIGDYQRHMKAVLEHVNPLTGLAYKDDPTFAGWVDGNNLDLLDGAPTPVAENWLRTVSDYFRSIDSRQLFINISLGGGDGFVTDGALRLPNVDVYAAEYYPHWLPIISGGNRVDGGAGKLHDTAAQVAAAGKAFSAIEFGWDRTDFLTTDALGDFLTGLESDPHIAGDNFWALAAHAEGHGWQPIPADAHCSPTCEWGEDGNWWALYYTGRTTASHTAADMSTRAQQLRTHAYSMSGYPVPPPHRRVPAPIITSTTEGKVLFEGSAGAPNYSIQRLSQGIWMTVCDHCTTDAADGWQDTDPHAARCYRIIGDNLDGVEGTPSAPAGSDCRRNARGHTLSKSE</sequence>
<reference evidence="11 12" key="1">
    <citation type="submission" date="2024-10" db="EMBL/GenBank/DDBJ databases">
        <title>The Natural Products Discovery Center: Release of the First 8490 Sequenced Strains for Exploring Actinobacteria Biosynthetic Diversity.</title>
        <authorList>
            <person name="Kalkreuter E."/>
            <person name="Kautsar S.A."/>
            <person name="Yang D."/>
            <person name="Bader C.D."/>
            <person name="Teijaro C.N."/>
            <person name="Fluegel L."/>
            <person name="Davis C.M."/>
            <person name="Simpson J.R."/>
            <person name="Lauterbach L."/>
            <person name="Steele A.D."/>
            <person name="Gui C."/>
            <person name="Meng S."/>
            <person name="Li G."/>
            <person name="Viehrig K."/>
            <person name="Ye F."/>
            <person name="Su P."/>
            <person name="Kiefer A.F."/>
            <person name="Nichols A."/>
            <person name="Cepeda A.J."/>
            <person name="Yan W."/>
            <person name="Fan B."/>
            <person name="Jiang Y."/>
            <person name="Adhikari A."/>
            <person name="Zheng C.-J."/>
            <person name="Schuster L."/>
            <person name="Cowan T.M."/>
            <person name="Smanski M.J."/>
            <person name="Chevrette M.G."/>
            <person name="De Carvalho L.P.S."/>
            <person name="Shen B."/>
        </authorList>
    </citation>
    <scope>NUCLEOTIDE SEQUENCE [LARGE SCALE GENOMIC DNA]</scope>
    <source>
        <strain evidence="11 12">NPDC002593</strain>
    </source>
</reference>
<dbReference type="Proteomes" id="UP001601992">
    <property type="component" value="Unassembled WGS sequence"/>
</dbReference>
<dbReference type="RefSeq" id="WP_387407034.1">
    <property type="nucleotide sequence ID" value="NZ_JBIAQY010000035.1"/>
</dbReference>
<keyword evidence="5 9" id="KW-0732">Signal</keyword>
<keyword evidence="12" id="KW-1185">Reference proteome</keyword>
<feature type="signal peptide" evidence="9">
    <location>
        <begin position="1"/>
        <end position="27"/>
    </location>
</feature>
<dbReference type="PANTHER" id="PTHR31451">
    <property type="match status" value="1"/>
</dbReference>
<feature type="region of interest" description="Disordered" evidence="8">
    <location>
        <begin position="524"/>
        <end position="549"/>
    </location>
</feature>
<gene>
    <name evidence="11" type="ORF">ACFYXQ_45460</name>
</gene>
<evidence type="ECO:0000256" key="2">
    <source>
        <dbReference type="ARBA" id="ARBA00004613"/>
    </source>
</evidence>
<accession>A0ABW6SH95</accession>